<dbReference type="Proteomes" id="UP000001407">
    <property type="component" value="Chromosome"/>
</dbReference>
<gene>
    <name evidence="1" type="ordered locus">EC042_2722</name>
</gene>
<dbReference type="HOGENOM" id="CLU_137825_0_0_6"/>
<proteinExistence type="predicted"/>
<dbReference type="AlphaFoldDB" id="D3H3M8"/>
<accession>D3H3M8</accession>
<sequence length="175" mass="19909">MPRLHAAFTKLLTGARAHFAFAEEISDFASGRFDGIRTVGTIFGQAVGVISTQSTGQCICRIGRAQQIAMTLNSIFTFQHGNNDRARSHEFNQTIKERFSIVFSIKATSLFNGQVQHFGADNFEPCSFKARKDITNDVFCYRVRFDDGKSTFNSHFYLCKLFCCCLYQRTRWRGL</sequence>
<protein>
    <submittedName>
        <fullName evidence="1">Uncharacterized protein</fullName>
    </submittedName>
</protein>
<evidence type="ECO:0000313" key="2">
    <source>
        <dbReference type="Proteomes" id="UP000001407"/>
    </source>
</evidence>
<reference evidence="1 2" key="1">
    <citation type="journal article" date="2010" name="PLoS ONE">
        <title>Complete genome sequence and comparative metabolic profiling of the prototypical enteroaggregative Escherichia coli strain 042.</title>
        <authorList>
            <person name="Chaudhuri R.R."/>
            <person name="Sebaihia M."/>
            <person name="Hobman J.L."/>
            <person name="Webber M.A."/>
            <person name="Leyton D.L."/>
            <person name="Goldberg M.D."/>
            <person name="Cunningham A.F."/>
            <person name="Scott-Tucker A."/>
            <person name="Ferguson P.R."/>
            <person name="Thomas C.M."/>
            <person name="Frankel G."/>
            <person name="Tang C.M."/>
            <person name="Dudley E.G."/>
            <person name="Roberts I.S."/>
            <person name="Rasko D.A."/>
            <person name="Pallen M.J."/>
            <person name="Parkhill J."/>
            <person name="Nataro J.P."/>
            <person name="Thomson N.R."/>
            <person name="Henderson I.R."/>
        </authorList>
    </citation>
    <scope>NUCLEOTIDE SEQUENCE [LARGE SCALE GENOMIC DNA]</scope>
    <source>
        <strain evidence="2">042 / EAEC</strain>
    </source>
</reference>
<organism evidence="1 2">
    <name type="scientific">Escherichia coli O44:H18 (strain 042 / EAEC)</name>
    <dbReference type="NCBI Taxonomy" id="216592"/>
    <lineage>
        <taxon>Bacteria</taxon>
        <taxon>Pseudomonadati</taxon>
        <taxon>Pseudomonadota</taxon>
        <taxon>Gammaproteobacteria</taxon>
        <taxon>Enterobacterales</taxon>
        <taxon>Enterobacteriaceae</taxon>
        <taxon>Escherichia</taxon>
    </lineage>
</organism>
<dbReference type="KEGG" id="elo:EC042_2722"/>
<name>D3H3M8_ECO44</name>
<dbReference type="EMBL" id="FN554766">
    <property type="protein sequence ID" value="CBG35555.1"/>
    <property type="molecule type" value="Genomic_DNA"/>
</dbReference>
<evidence type="ECO:0000313" key="1">
    <source>
        <dbReference type="EMBL" id="CBG35555.1"/>
    </source>
</evidence>